<protein>
    <submittedName>
        <fullName evidence="1">Uncharacterized protein</fullName>
    </submittedName>
</protein>
<dbReference type="AlphaFoldDB" id="A0AAU9IZ80"/>
<gene>
    <name evidence="1" type="ORF">BSTOLATCC_MIC20947</name>
</gene>
<comment type="caution">
    <text evidence="1">The sequence shown here is derived from an EMBL/GenBank/DDBJ whole genome shotgun (WGS) entry which is preliminary data.</text>
</comment>
<organism evidence="1 2">
    <name type="scientific">Blepharisma stoltei</name>
    <dbReference type="NCBI Taxonomy" id="1481888"/>
    <lineage>
        <taxon>Eukaryota</taxon>
        <taxon>Sar</taxon>
        <taxon>Alveolata</taxon>
        <taxon>Ciliophora</taxon>
        <taxon>Postciliodesmatophora</taxon>
        <taxon>Heterotrichea</taxon>
        <taxon>Heterotrichida</taxon>
        <taxon>Blepharismidae</taxon>
        <taxon>Blepharisma</taxon>
    </lineage>
</organism>
<dbReference type="Proteomes" id="UP001162131">
    <property type="component" value="Unassembled WGS sequence"/>
</dbReference>
<evidence type="ECO:0000313" key="1">
    <source>
        <dbReference type="EMBL" id="CAG9318474.1"/>
    </source>
</evidence>
<name>A0AAU9IZ80_9CILI</name>
<keyword evidence="2" id="KW-1185">Reference proteome</keyword>
<evidence type="ECO:0000313" key="2">
    <source>
        <dbReference type="Proteomes" id="UP001162131"/>
    </source>
</evidence>
<reference evidence="1" key="1">
    <citation type="submission" date="2021-09" db="EMBL/GenBank/DDBJ databases">
        <authorList>
            <consortium name="AG Swart"/>
            <person name="Singh M."/>
            <person name="Singh A."/>
            <person name="Seah K."/>
            <person name="Emmerich C."/>
        </authorList>
    </citation>
    <scope>NUCLEOTIDE SEQUENCE</scope>
    <source>
        <strain evidence="1">ATCC30299</strain>
    </source>
</reference>
<accession>A0AAU9IZ80</accession>
<sequence length="122" mass="13926">MVDTPFTPFTPHTPRPALGDISNHKLLFSAYKTPLQLPLPESEEEIKGQIHLNLDEIEEITQESLGIQLESPIESPRISIIPDSIIEIDENDVFEDLDFEIVQNEIDRYLDTKPDLFPSIID</sequence>
<proteinExistence type="predicted"/>
<dbReference type="EMBL" id="CAJZBQ010000020">
    <property type="protein sequence ID" value="CAG9318474.1"/>
    <property type="molecule type" value="Genomic_DNA"/>
</dbReference>